<evidence type="ECO:0000256" key="4">
    <source>
        <dbReference type="ARBA" id="ARBA00023242"/>
    </source>
</evidence>
<dbReference type="RefSeq" id="XP_014173998.1">
    <property type="nucleotide sequence ID" value="XM_014318523.1"/>
</dbReference>
<feature type="compositionally biased region" description="Acidic residues" evidence="5">
    <location>
        <begin position="332"/>
        <end position="346"/>
    </location>
</feature>
<gene>
    <name evidence="6" type="ORF">CMQ_1444</name>
</gene>
<name>F0XES1_GROCL</name>
<proteinExistence type="predicted"/>
<accession>F0XES1</accession>
<evidence type="ECO:0000313" key="7">
    <source>
        <dbReference type="Proteomes" id="UP000007796"/>
    </source>
</evidence>
<dbReference type="EMBL" id="GL629765">
    <property type="protein sequence ID" value="EFX04516.1"/>
    <property type="molecule type" value="Genomic_DNA"/>
</dbReference>
<keyword evidence="3" id="KW-0235">DNA replication</keyword>
<dbReference type="InterPro" id="IPR041913">
    <property type="entry name" value="POLD3_sf"/>
</dbReference>
<evidence type="ECO:0000256" key="3">
    <source>
        <dbReference type="ARBA" id="ARBA00022705"/>
    </source>
</evidence>
<keyword evidence="4" id="KW-0539">Nucleus</keyword>
<dbReference type="OrthoDB" id="514823at2759"/>
<dbReference type="Proteomes" id="UP000007796">
    <property type="component" value="Unassembled WGS sequence"/>
</dbReference>
<evidence type="ECO:0000256" key="5">
    <source>
        <dbReference type="SAM" id="MobiDB-lite"/>
    </source>
</evidence>
<dbReference type="GO" id="GO:0003887">
    <property type="term" value="F:DNA-directed DNA polymerase activity"/>
    <property type="evidence" value="ECO:0007669"/>
    <property type="project" value="TreeGrafter"/>
</dbReference>
<evidence type="ECO:0000313" key="6">
    <source>
        <dbReference type="EMBL" id="EFX04516.1"/>
    </source>
</evidence>
<dbReference type="PANTHER" id="PTHR17598">
    <property type="entry name" value="DNA POLYMERASE DELTA SUBUNIT 3"/>
    <property type="match status" value="1"/>
</dbReference>
<evidence type="ECO:0000256" key="2">
    <source>
        <dbReference type="ARBA" id="ARBA00017589"/>
    </source>
</evidence>
<organism evidence="7">
    <name type="scientific">Grosmannia clavigera (strain kw1407 / UAMH 11150)</name>
    <name type="common">Blue stain fungus</name>
    <name type="synonym">Graphiocladiella clavigera</name>
    <dbReference type="NCBI Taxonomy" id="655863"/>
    <lineage>
        <taxon>Eukaryota</taxon>
        <taxon>Fungi</taxon>
        <taxon>Dikarya</taxon>
        <taxon>Ascomycota</taxon>
        <taxon>Pezizomycotina</taxon>
        <taxon>Sordariomycetes</taxon>
        <taxon>Sordariomycetidae</taxon>
        <taxon>Ophiostomatales</taxon>
        <taxon>Ophiostomataceae</taxon>
        <taxon>Leptographium</taxon>
    </lineage>
</organism>
<comment type="subcellular location">
    <subcellularLocation>
        <location evidence="1">Nucleus</location>
    </subcellularLocation>
</comment>
<keyword evidence="7" id="KW-1185">Reference proteome</keyword>
<sequence length="461" mass="50160">MEKAAEYLADEVLAEKHVNVKKPGSVHATYLLYGTKPVEKPSHHEHADFDEGNVYMDGQYSEGEMFSDPFPTVSMTLVAEEALEESIHVYSLSSQPMSVGIFRISWWSMSALLTMAQDLQLLADSTRKLRELTGADVSDSSKVYGTIHNPHVRRRQRKGQAPTLVSRPSTKPASKPTLAPTDSPGPQSIWNKVAKSATKDTKEEGKTDKPSVDAPGPNSIWNRVAKTKDAEKTAGETAPAPAASSAETTKSSTPAIAKKTSSGGIMQAFAKGAAAAKPKKKEPVVVAKEDTAMALSDDGGDDDDDELLPKPQTGHGVKSRKEREEELLKMMEEDDDEEKSEEDEKEGENALMEDLLEDTEEPSAPEAPEKEEITEVISTTTGDGRRRGKRRVMRKKMIEDEGGYLVTIQEPGWESFSEDEAPPPKPAQPAKPAQKSHSTTPAAKAKKPAGQGSIMSFFSKK</sequence>
<feature type="compositionally biased region" description="Basic and acidic residues" evidence="5">
    <location>
        <begin position="319"/>
        <end position="331"/>
    </location>
</feature>
<feature type="compositionally biased region" description="Basic and acidic residues" evidence="5">
    <location>
        <begin position="281"/>
        <end position="291"/>
    </location>
</feature>
<dbReference type="eggNOG" id="ENOG502QPSW">
    <property type="taxonomic scope" value="Eukaryota"/>
</dbReference>
<feature type="region of interest" description="Disordered" evidence="5">
    <location>
        <begin position="140"/>
        <end position="392"/>
    </location>
</feature>
<dbReference type="HOGENOM" id="CLU_047736_0_0_1"/>
<dbReference type="STRING" id="655863.F0XES1"/>
<dbReference type="Pfam" id="PF09507">
    <property type="entry name" value="CDC27"/>
    <property type="match status" value="1"/>
</dbReference>
<dbReference type="InParanoid" id="F0XES1"/>
<dbReference type="GO" id="GO:1904161">
    <property type="term" value="P:DNA synthesis involved in UV-damage excision repair"/>
    <property type="evidence" value="ECO:0007669"/>
    <property type="project" value="TreeGrafter"/>
</dbReference>
<dbReference type="GO" id="GO:0006297">
    <property type="term" value="P:nucleotide-excision repair, DNA gap filling"/>
    <property type="evidence" value="ECO:0007669"/>
    <property type="project" value="TreeGrafter"/>
</dbReference>
<dbReference type="InterPro" id="IPR019038">
    <property type="entry name" value="POLD3"/>
</dbReference>
<dbReference type="Gene3D" id="3.90.1030.20">
    <property type="entry name" value="DNA polymerase delta, p66 (Cdc27) subunit, wHTH domain"/>
    <property type="match status" value="1"/>
</dbReference>
<feature type="compositionally biased region" description="Acidic residues" evidence="5">
    <location>
        <begin position="354"/>
        <end position="363"/>
    </location>
</feature>
<dbReference type="GO" id="GO:0006271">
    <property type="term" value="P:DNA strand elongation involved in DNA replication"/>
    <property type="evidence" value="ECO:0007669"/>
    <property type="project" value="TreeGrafter"/>
</dbReference>
<evidence type="ECO:0000256" key="1">
    <source>
        <dbReference type="ARBA" id="ARBA00004123"/>
    </source>
</evidence>
<reference evidence="6 7" key="1">
    <citation type="journal article" date="2011" name="Proc. Natl. Acad. Sci. U.S.A.">
        <title>Genome and transcriptome analyses of the mountain pine beetle-fungal symbiont Grosmannia clavigera, a lodgepole pine pathogen.</title>
        <authorList>
            <person name="DiGuistini S."/>
            <person name="Wang Y."/>
            <person name="Liao N.Y."/>
            <person name="Taylor G."/>
            <person name="Tanguay P."/>
            <person name="Feau N."/>
            <person name="Henrissat B."/>
            <person name="Chan S.K."/>
            <person name="Hesse-Orce U."/>
            <person name="Alamouti S.M."/>
            <person name="Tsui C.K.M."/>
            <person name="Docking R.T."/>
            <person name="Levasseur A."/>
            <person name="Haridas S."/>
            <person name="Robertson G."/>
            <person name="Birol I."/>
            <person name="Holt R.A."/>
            <person name="Marra M.A."/>
            <person name="Hamelin R.C."/>
            <person name="Hirst M."/>
            <person name="Jones S.J.M."/>
            <person name="Bohlmann J."/>
            <person name="Breuil C."/>
        </authorList>
    </citation>
    <scope>NUCLEOTIDE SEQUENCE [LARGE SCALE GENOMIC DNA]</scope>
    <source>
        <strain evidence="7">kw1407 / UAMH 11150</strain>
    </source>
</reference>
<protein>
    <recommendedName>
        <fullName evidence="2">DNA polymerase delta subunit 3</fullName>
    </recommendedName>
</protein>
<feature type="compositionally biased region" description="Basic and acidic residues" evidence="5">
    <location>
        <begin position="197"/>
        <end position="211"/>
    </location>
</feature>
<dbReference type="GeneID" id="25974323"/>
<dbReference type="GO" id="GO:0043625">
    <property type="term" value="C:delta DNA polymerase complex"/>
    <property type="evidence" value="ECO:0007669"/>
    <property type="project" value="InterPro"/>
</dbReference>
<dbReference type="AlphaFoldDB" id="F0XES1"/>
<feature type="compositionally biased region" description="Low complexity" evidence="5">
    <location>
        <begin position="235"/>
        <end position="255"/>
    </location>
</feature>
<dbReference type="PANTHER" id="PTHR17598:SF13">
    <property type="entry name" value="DNA POLYMERASE DELTA SUBUNIT 3"/>
    <property type="match status" value="1"/>
</dbReference>
<feature type="region of interest" description="Disordered" evidence="5">
    <location>
        <begin position="411"/>
        <end position="461"/>
    </location>
</feature>